<dbReference type="PROSITE" id="PS51087">
    <property type="entry name" value="APAG"/>
    <property type="match status" value="1"/>
</dbReference>
<evidence type="ECO:0000313" key="2">
    <source>
        <dbReference type="EMBL" id="SDR73194.1"/>
    </source>
</evidence>
<reference evidence="2 3" key="1">
    <citation type="submission" date="2016-10" db="EMBL/GenBank/DDBJ databases">
        <authorList>
            <person name="Varghese N."/>
            <person name="Submissions S."/>
        </authorList>
    </citation>
    <scope>NUCLEOTIDE SEQUENCE [LARGE SCALE GENOMIC DNA]</scope>
    <source>
        <strain evidence="2 3">Mar_2010_102</strain>
    </source>
</reference>
<protein>
    <submittedName>
        <fullName evidence="2">ApaG protein</fullName>
    </submittedName>
</protein>
<dbReference type="SUPFAM" id="SSF110069">
    <property type="entry name" value="ApaG-like"/>
    <property type="match status" value="1"/>
</dbReference>
<dbReference type="RefSeq" id="WP_089663906.1">
    <property type="nucleotide sequence ID" value="NZ_LT629745.1"/>
</dbReference>
<keyword evidence="3" id="KW-1185">Reference proteome</keyword>
<proteinExistence type="predicted"/>
<dbReference type="AlphaFoldDB" id="A0A1H1LF29"/>
<dbReference type="InterPro" id="IPR007474">
    <property type="entry name" value="ApaG_domain"/>
</dbReference>
<dbReference type="PANTHER" id="PTHR47191:SF2">
    <property type="entry name" value="OS05G0170800 PROTEIN"/>
    <property type="match status" value="1"/>
</dbReference>
<dbReference type="NCBIfam" id="NF003967">
    <property type="entry name" value="PRK05461.1"/>
    <property type="match status" value="1"/>
</dbReference>
<name>A0A1H1LF29_9FLAO</name>
<accession>A0A1H1LF29</accession>
<dbReference type="Proteomes" id="UP000198858">
    <property type="component" value="Chromosome I"/>
</dbReference>
<dbReference type="PANTHER" id="PTHR47191">
    <property type="entry name" value="OS05G0170800 PROTEIN"/>
    <property type="match status" value="1"/>
</dbReference>
<evidence type="ECO:0000259" key="1">
    <source>
        <dbReference type="PROSITE" id="PS51087"/>
    </source>
</evidence>
<dbReference type="InterPro" id="IPR050718">
    <property type="entry name" value="ApaG-like"/>
</dbReference>
<dbReference type="InterPro" id="IPR036767">
    <property type="entry name" value="ApaG_sf"/>
</dbReference>
<dbReference type="EMBL" id="LT629745">
    <property type="protein sequence ID" value="SDR73194.1"/>
    <property type="molecule type" value="Genomic_DNA"/>
</dbReference>
<dbReference type="Gene3D" id="2.60.40.1470">
    <property type="entry name" value="ApaG domain"/>
    <property type="match status" value="1"/>
</dbReference>
<dbReference type="STRING" id="1250231.SAMN04488552_0763"/>
<gene>
    <name evidence="2" type="ORF">SAMN04488552_0763</name>
</gene>
<feature type="domain" description="ApaG" evidence="1">
    <location>
        <begin position="3"/>
        <end position="128"/>
    </location>
</feature>
<sequence>MTQQVTKGIKISVETHFEGMFYKNYKMHYAFGYRITIENQSNDSVQLKSRFWEIKDVLNKTETVSGEGVIGKQPVLKPGEIYTYQSGCLLTGPFGAMKGHYNMVNFTTQKKFNVDIPSFKLSATYALN</sequence>
<dbReference type="Pfam" id="PF04379">
    <property type="entry name" value="DUF525"/>
    <property type="match status" value="1"/>
</dbReference>
<evidence type="ECO:0000313" key="3">
    <source>
        <dbReference type="Proteomes" id="UP000198858"/>
    </source>
</evidence>
<organism evidence="2 3">
    <name type="scientific">Christiangramia echinicola</name>
    <dbReference type="NCBI Taxonomy" id="279359"/>
    <lineage>
        <taxon>Bacteria</taxon>
        <taxon>Pseudomonadati</taxon>
        <taxon>Bacteroidota</taxon>
        <taxon>Flavobacteriia</taxon>
        <taxon>Flavobacteriales</taxon>
        <taxon>Flavobacteriaceae</taxon>
        <taxon>Christiangramia</taxon>
    </lineage>
</organism>